<gene>
    <name evidence="2" type="ORF">AVEN_139021_1</name>
    <name evidence="1" type="ORF">AVEN_63502_1</name>
</gene>
<evidence type="ECO:0000313" key="3">
    <source>
        <dbReference type="Proteomes" id="UP000499080"/>
    </source>
</evidence>
<dbReference type="Proteomes" id="UP000499080">
    <property type="component" value="Unassembled WGS sequence"/>
</dbReference>
<evidence type="ECO:0000313" key="1">
    <source>
        <dbReference type="EMBL" id="GBL89590.1"/>
    </source>
</evidence>
<dbReference type="PANTHER" id="PTHR11412">
    <property type="entry name" value="MACROGLOBULIN / COMPLEMENT"/>
    <property type="match status" value="1"/>
</dbReference>
<sequence length="120" mass="13693">MRNRPVGFEVNNKQTIGPYVWGHAEVVAKGAGLSILQLDVQYNVDKEFLLIQPPVPSFDLNVRGYFHGRNKSHMNIKSCARWTYTDESPTSGVAVVEITLPTGYYMHKPDMDKYIYSRQV</sequence>
<dbReference type="Gene3D" id="2.60.40.690">
    <property type="entry name" value="Alpha-macroglobulin, receptor-binding domain"/>
    <property type="match status" value="1"/>
</dbReference>
<dbReference type="SUPFAM" id="SSF49410">
    <property type="entry name" value="Alpha-macroglobulin receptor domain"/>
    <property type="match status" value="1"/>
</dbReference>
<feature type="non-terminal residue" evidence="1">
    <location>
        <position position="120"/>
    </location>
</feature>
<evidence type="ECO:0000313" key="2">
    <source>
        <dbReference type="EMBL" id="GBL89606.1"/>
    </source>
</evidence>
<dbReference type="GO" id="GO:0005576">
    <property type="term" value="C:extracellular region"/>
    <property type="evidence" value="ECO:0007669"/>
    <property type="project" value="InterPro"/>
</dbReference>
<comment type="caution">
    <text evidence="1">The sequence shown here is derived from an EMBL/GenBank/DDBJ whole genome shotgun (WGS) entry which is preliminary data.</text>
</comment>
<dbReference type="AlphaFoldDB" id="A0A4Y2BBL9"/>
<name>A0A4Y2BBL9_ARAVE</name>
<organism evidence="1 3">
    <name type="scientific">Araneus ventricosus</name>
    <name type="common">Orbweaver spider</name>
    <name type="synonym">Epeira ventricosa</name>
    <dbReference type="NCBI Taxonomy" id="182803"/>
    <lineage>
        <taxon>Eukaryota</taxon>
        <taxon>Metazoa</taxon>
        <taxon>Ecdysozoa</taxon>
        <taxon>Arthropoda</taxon>
        <taxon>Chelicerata</taxon>
        <taxon>Arachnida</taxon>
        <taxon>Araneae</taxon>
        <taxon>Araneomorphae</taxon>
        <taxon>Entelegynae</taxon>
        <taxon>Araneoidea</taxon>
        <taxon>Araneidae</taxon>
        <taxon>Araneus</taxon>
    </lineage>
</organism>
<dbReference type="PANTHER" id="PTHR11412:SF146">
    <property type="entry name" value="CD109 ANTIGEN"/>
    <property type="match status" value="1"/>
</dbReference>
<protein>
    <submittedName>
        <fullName evidence="1">Uncharacterized protein</fullName>
    </submittedName>
</protein>
<dbReference type="InterPro" id="IPR036595">
    <property type="entry name" value="A-macroglobulin_rcpt-bd_sf"/>
</dbReference>
<dbReference type="EMBL" id="BGPR01159285">
    <property type="protein sequence ID" value="GBL89606.1"/>
    <property type="molecule type" value="Genomic_DNA"/>
</dbReference>
<dbReference type="InterPro" id="IPR050473">
    <property type="entry name" value="A2M/Complement_sys"/>
</dbReference>
<reference evidence="1 3" key="1">
    <citation type="journal article" date="2019" name="Sci. Rep.">
        <title>Orb-weaving spider Araneus ventricosus genome elucidates the spidroin gene catalogue.</title>
        <authorList>
            <person name="Kono N."/>
            <person name="Nakamura H."/>
            <person name="Ohtoshi R."/>
            <person name="Moran D.A.P."/>
            <person name="Shinohara A."/>
            <person name="Yoshida Y."/>
            <person name="Fujiwara M."/>
            <person name="Mori M."/>
            <person name="Tomita M."/>
            <person name="Arakawa K."/>
        </authorList>
    </citation>
    <scope>NUCLEOTIDE SEQUENCE [LARGE SCALE GENOMIC DNA]</scope>
</reference>
<keyword evidence="3" id="KW-1185">Reference proteome</keyword>
<proteinExistence type="predicted"/>
<accession>A0A4Y2BBL9</accession>
<dbReference type="OrthoDB" id="6425527at2759"/>
<dbReference type="EMBL" id="BGPR01159279">
    <property type="protein sequence ID" value="GBL89590.1"/>
    <property type="molecule type" value="Genomic_DNA"/>
</dbReference>